<accession>A0AAV0BJY2</accession>
<dbReference type="AlphaFoldDB" id="A0AAV0BJY2"/>
<sequence>MDITINSNSYFGPGEYLLAYSAYPSTSTLVPACRVSNCSTAAKTEFNKRLARNQLRTPKKKEYLTQWVLACVVLHNLLENIGDKWEELFNDEEACKPERAGPREHVKSAPTLIRLLSSNFGAILLGNQLQC</sequence>
<dbReference type="Proteomes" id="UP001153365">
    <property type="component" value="Unassembled WGS sequence"/>
</dbReference>
<dbReference type="EMBL" id="CALTRL010005810">
    <property type="protein sequence ID" value="CAH7686743.1"/>
    <property type="molecule type" value="Genomic_DNA"/>
</dbReference>
<keyword evidence="2" id="KW-1185">Reference proteome</keyword>
<evidence type="ECO:0000313" key="2">
    <source>
        <dbReference type="Proteomes" id="UP001153365"/>
    </source>
</evidence>
<gene>
    <name evidence="1" type="ORF">PPACK8108_LOCUS21441</name>
</gene>
<comment type="caution">
    <text evidence="1">The sequence shown here is derived from an EMBL/GenBank/DDBJ whole genome shotgun (WGS) entry which is preliminary data.</text>
</comment>
<evidence type="ECO:0008006" key="3">
    <source>
        <dbReference type="Google" id="ProtNLM"/>
    </source>
</evidence>
<evidence type="ECO:0000313" key="1">
    <source>
        <dbReference type="EMBL" id="CAH7686743.1"/>
    </source>
</evidence>
<proteinExistence type="predicted"/>
<reference evidence="1" key="1">
    <citation type="submission" date="2022-06" db="EMBL/GenBank/DDBJ databases">
        <authorList>
            <consortium name="SYNGENTA / RWTH Aachen University"/>
        </authorList>
    </citation>
    <scope>NUCLEOTIDE SEQUENCE</scope>
</reference>
<name>A0AAV0BJY2_PHAPC</name>
<organism evidence="1 2">
    <name type="scientific">Phakopsora pachyrhizi</name>
    <name type="common">Asian soybean rust disease fungus</name>
    <dbReference type="NCBI Taxonomy" id="170000"/>
    <lineage>
        <taxon>Eukaryota</taxon>
        <taxon>Fungi</taxon>
        <taxon>Dikarya</taxon>
        <taxon>Basidiomycota</taxon>
        <taxon>Pucciniomycotina</taxon>
        <taxon>Pucciniomycetes</taxon>
        <taxon>Pucciniales</taxon>
        <taxon>Phakopsoraceae</taxon>
        <taxon>Phakopsora</taxon>
    </lineage>
</organism>
<protein>
    <recommendedName>
        <fullName evidence="3">DDE Tnp4 domain-containing protein</fullName>
    </recommendedName>
</protein>